<dbReference type="OrthoDB" id="4090074at2759"/>
<dbReference type="GO" id="GO:0001179">
    <property type="term" value="F:RNA polymerase I general transcription initiation factor binding"/>
    <property type="evidence" value="ECO:0007669"/>
    <property type="project" value="TreeGrafter"/>
</dbReference>
<dbReference type="HOGENOM" id="CLU_296124_0_0_1"/>
<keyword evidence="5" id="KW-1185">Reference proteome</keyword>
<dbReference type="AlphaFoldDB" id="W9X3M3"/>
<evidence type="ECO:0000259" key="3">
    <source>
        <dbReference type="Pfam" id="PF20639"/>
    </source>
</evidence>
<feature type="region of interest" description="Disordered" evidence="1">
    <location>
        <begin position="774"/>
        <end position="819"/>
    </location>
</feature>
<evidence type="ECO:0000313" key="4">
    <source>
        <dbReference type="EMBL" id="EXJ71526.1"/>
    </source>
</evidence>
<dbReference type="Proteomes" id="UP000019471">
    <property type="component" value="Unassembled WGS sequence"/>
</dbReference>
<feature type="compositionally biased region" description="Polar residues" evidence="1">
    <location>
        <begin position="798"/>
        <end position="812"/>
    </location>
</feature>
<comment type="caution">
    <text evidence="4">The sequence shown here is derived from an EMBL/GenBank/DDBJ whole genome shotgun (WGS) entry which is preliminary data.</text>
</comment>
<dbReference type="Pfam" id="PF10214">
    <property type="entry name" value="Rrn6_beta-prop"/>
    <property type="match status" value="1"/>
</dbReference>
<dbReference type="RefSeq" id="XP_007744125.1">
    <property type="nucleotide sequence ID" value="XM_007745935.1"/>
</dbReference>
<feature type="region of interest" description="Disordered" evidence="1">
    <location>
        <begin position="922"/>
        <end position="988"/>
    </location>
</feature>
<gene>
    <name evidence="4" type="ORF">A1O5_05334</name>
</gene>
<dbReference type="GO" id="GO:0042790">
    <property type="term" value="P:nucleolar large rRNA transcription by RNA polymerase I"/>
    <property type="evidence" value="ECO:0007669"/>
    <property type="project" value="TreeGrafter"/>
</dbReference>
<reference evidence="4 5" key="1">
    <citation type="submission" date="2013-03" db="EMBL/GenBank/DDBJ databases">
        <title>The Genome Sequence of Cladophialophora psammophila CBS 110553.</title>
        <authorList>
            <consortium name="The Broad Institute Genomics Platform"/>
            <person name="Cuomo C."/>
            <person name="de Hoog S."/>
            <person name="Gorbushina A."/>
            <person name="Walker B."/>
            <person name="Young S.K."/>
            <person name="Zeng Q."/>
            <person name="Gargeya S."/>
            <person name="Fitzgerald M."/>
            <person name="Haas B."/>
            <person name="Abouelleil A."/>
            <person name="Allen A.W."/>
            <person name="Alvarado L."/>
            <person name="Arachchi H.M."/>
            <person name="Berlin A.M."/>
            <person name="Chapman S.B."/>
            <person name="Gainer-Dewar J."/>
            <person name="Goldberg J."/>
            <person name="Griggs A."/>
            <person name="Gujja S."/>
            <person name="Hansen M."/>
            <person name="Howarth C."/>
            <person name="Imamovic A."/>
            <person name="Ireland A."/>
            <person name="Larimer J."/>
            <person name="McCowan C."/>
            <person name="Murphy C."/>
            <person name="Pearson M."/>
            <person name="Poon T.W."/>
            <person name="Priest M."/>
            <person name="Roberts A."/>
            <person name="Saif S."/>
            <person name="Shea T."/>
            <person name="Sisk P."/>
            <person name="Sykes S."/>
            <person name="Wortman J."/>
            <person name="Nusbaum C."/>
            <person name="Birren B."/>
        </authorList>
    </citation>
    <scope>NUCLEOTIDE SEQUENCE [LARGE SCALE GENOMIC DNA]</scope>
    <source>
        <strain evidence="4 5">CBS 110553</strain>
    </source>
</reference>
<proteinExistence type="predicted"/>
<sequence>MADTRRVGHHVHETNALSFGHLGTATYDVRRHEWTFLRQHQTRNTEDGQRTQASWNRSSHFLLVDEQTWNSAPDFVQARDKVQDSRLGRGLQNLFLKRVPDAALLAVDFSAQSNTASSQSEKLNRPSESVLALGHARPSLDSGLHNDAPYSPIVAFRTCSNNGILQLLAIEERQVAIRNEAGLLNLCTVPFIGNVLGHWAESTDEIVQISSASHVRGTQFLVVKPSGTTILRPTLSKHKVPEVLLDPCPVVTIPCSRTGGQPHAHATFNPQDHCLVVIVDTGGQWGVWKVTGRKSRSARILYQVSLQGSNYISNSGQRSLLSGVSTYRDKWHRACWLTNPKGVMDRLLVCNRRVAAAFDQTGSFLGPVDMRLGSQSDRNVILDVKISDRRSDHVFVLTTSRFLLFSSSQSTRNPNEALELVCSWNHYRDRTDLRLRMSVFETLQDSWVLLYSATSHFAVLYRFEQQDSASTTIAIHDPSAFQLPQHLTGRMKNVTDIIMCPVAFSTQDRPSGPGGFGLVKLVACLATGEVVEALYKHELQQFGLSGHLPNKFREKVPHLSLPRTLDRLLDTHPLSSEYVVDEGSDEDLDDFVVADDGETKILTGEASAAHIISQDLQPVPSSSRNWRRLLHYETLMEKDNGGMSFRSTLQQAIEHLERLKGEDKITPIHLISDLADRCRITDVEEDSQTADLWLDNIALQASITVEPAASAVGGFPSASHRHLLLDLYESLVKVYVESLSGKVTDRGRVNRERLVRQIVGDSFLGTFVLISGNLPRPSDSPPPYSTRTRDGEVPSPSLGLQSDDQGFSQAPTPETLPDAEEPAVTRLRKYATFHREVPPLLLNHHANISNILAHLPGSIQQNPADYSYQQTNQKIKFTQEEIAAESLNPTERKKALKSATRLQRKLERTQLISQEVMMQRNLLPGISSRPKVSGLPEREVQSSQAAAPSSSQTTGLPGLSMTQPERGAYGTRQAEKKGKKGTRRQAGF</sequence>
<dbReference type="GeneID" id="19190052"/>
<dbReference type="InterPro" id="IPR048535">
    <property type="entry name" value="RRN6_beta-prop"/>
</dbReference>
<dbReference type="GO" id="GO:0070860">
    <property type="term" value="C:RNA polymerase I core factor complex"/>
    <property type="evidence" value="ECO:0007669"/>
    <property type="project" value="TreeGrafter"/>
</dbReference>
<evidence type="ECO:0000256" key="1">
    <source>
        <dbReference type="SAM" id="MobiDB-lite"/>
    </source>
</evidence>
<dbReference type="InterPro" id="IPR019350">
    <property type="entry name" value="RNA_pol_I-sp_TIF_RRN6-like"/>
</dbReference>
<dbReference type="InterPro" id="IPR048536">
    <property type="entry name" value="Rrn6_K-rich"/>
</dbReference>
<protein>
    <recommendedName>
        <fullName evidence="6">RNA polymerase I-specific transcription initiation factor RRN6-like protein</fullName>
    </recommendedName>
</protein>
<feature type="compositionally biased region" description="Low complexity" evidence="1">
    <location>
        <begin position="941"/>
        <end position="952"/>
    </location>
</feature>
<dbReference type="Pfam" id="PF20639">
    <property type="entry name" value="Rrn6_K-rich"/>
    <property type="match status" value="1"/>
</dbReference>
<feature type="domain" description="RRN6 K-rich C-terminal" evidence="3">
    <location>
        <begin position="850"/>
        <end position="988"/>
    </location>
</feature>
<evidence type="ECO:0000259" key="2">
    <source>
        <dbReference type="Pfam" id="PF10214"/>
    </source>
</evidence>
<dbReference type="EMBL" id="AMGX01000007">
    <property type="protein sequence ID" value="EXJ71526.1"/>
    <property type="molecule type" value="Genomic_DNA"/>
</dbReference>
<feature type="domain" description="RRN6 beta-propeller" evidence="2">
    <location>
        <begin position="129"/>
        <end position="484"/>
    </location>
</feature>
<evidence type="ECO:0000313" key="5">
    <source>
        <dbReference type="Proteomes" id="UP000019471"/>
    </source>
</evidence>
<feature type="compositionally biased region" description="Basic residues" evidence="1">
    <location>
        <begin position="977"/>
        <end position="988"/>
    </location>
</feature>
<dbReference type="PANTHER" id="PTHR28221:SF2">
    <property type="entry name" value="RNA POLYMERASE I-SPECIFIC TRANSCRIPTION INITIATION FACTOR RRN6"/>
    <property type="match status" value="1"/>
</dbReference>
<dbReference type="STRING" id="1182543.W9X3M3"/>
<dbReference type="GO" id="GO:0001163">
    <property type="term" value="F:RNA polymerase I transcription regulatory region sequence-specific DNA binding"/>
    <property type="evidence" value="ECO:0007669"/>
    <property type="project" value="TreeGrafter"/>
</dbReference>
<evidence type="ECO:0008006" key="6">
    <source>
        <dbReference type="Google" id="ProtNLM"/>
    </source>
</evidence>
<organism evidence="4 5">
    <name type="scientific">Cladophialophora psammophila CBS 110553</name>
    <dbReference type="NCBI Taxonomy" id="1182543"/>
    <lineage>
        <taxon>Eukaryota</taxon>
        <taxon>Fungi</taxon>
        <taxon>Dikarya</taxon>
        <taxon>Ascomycota</taxon>
        <taxon>Pezizomycotina</taxon>
        <taxon>Eurotiomycetes</taxon>
        <taxon>Chaetothyriomycetidae</taxon>
        <taxon>Chaetothyriales</taxon>
        <taxon>Herpotrichiellaceae</taxon>
        <taxon>Cladophialophora</taxon>
    </lineage>
</organism>
<dbReference type="eggNOG" id="ENOG502QRAW">
    <property type="taxonomic scope" value="Eukaryota"/>
</dbReference>
<accession>W9X3M3</accession>
<name>W9X3M3_9EURO</name>
<dbReference type="PANTHER" id="PTHR28221">
    <property type="entry name" value="RNA POLYMERASE I-SPECIFIC TRANSCRIPTION INITIATION FACTOR RRN6"/>
    <property type="match status" value="1"/>
</dbReference>